<evidence type="ECO:0000313" key="4">
    <source>
        <dbReference type="Proteomes" id="UP001525961"/>
    </source>
</evidence>
<proteinExistence type="inferred from homology"/>
<dbReference type="EMBL" id="JAMXFA010000014">
    <property type="protein sequence ID" value="MCT7978463.1"/>
    <property type="molecule type" value="Genomic_DNA"/>
</dbReference>
<dbReference type="Proteomes" id="UP001525961">
    <property type="component" value="Unassembled WGS sequence"/>
</dbReference>
<reference evidence="3 4" key="1">
    <citation type="journal article" date="2022" name="Front. Microbiol.">
        <title>High genomic differentiation and limited gene flow indicate recent cryptic speciation within the genus Laspinema (cyanobacteria).</title>
        <authorList>
            <person name="Stanojkovic A."/>
            <person name="Skoupy S."/>
            <person name="Skaloud P."/>
            <person name="Dvorak P."/>
        </authorList>
    </citation>
    <scope>NUCLEOTIDE SEQUENCE [LARGE SCALE GENOMIC DNA]</scope>
    <source>
        <strain evidence="3 4">D3b</strain>
    </source>
</reference>
<dbReference type="Gene3D" id="1.10.1470.10">
    <property type="entry name" value="YjbJ"/>
    <property type="match status" value="1"/>
</dbReference>
<feature type="domain" description="CsbD-like" evidence="2">
    <location>
        <begin position="5"/>
        <end position="55"/>
    </location>
</feature>
<gene>
    <name evidence="3" type="ORF">NG792_12160</name>
</gene>
<sequence>MSVENRMKATAKNIEGKAQEAFGDLTGDPKQKAVGIAKQIEANIEHGVENLKEELDIKKDQVEKL</sequence>
<evidence type="ECO:0000259" key="2">
    <source>
        <dbReference type="Pfam" id="PF05532"/>
    </source>
</evidence>
<comment type="caution">
    <text evidence="3">The sequence shown here is derived from an EMBL/GenBank/DDBJ whole genome shotgun (WGS) entry which is preliminary data.</text>
</comment>
<organism evidence="3 4">
    <name type="scientific">Laspinema olomoucense D3b</name>
    <dbReference type="NCBI Taxonomy" id="2953688"/>
    <lineage>
        <taxon>Bacteria</taxon>
        <taxon>Bacillati</taxon>
        <taxon>Cyanobacteriota</taxon>
        <taxon>Cyanophyceae</taxon>
        <taxon>Oscillatoriophycideae</taxon>
        <taxon>Oscillatoriales</taxon>
        <taxon>Laspinemataceae</taxon>
        <taxon>Laspinema</taxon>
        <taxon>Laspinema olomoucense</taxon>
    </lineage>
</organism>
<dbReference type="InterPro" id="IPR008462">
    <property type="entry name" value="CsbD"/>
</dbReference>
<evidence type="ECO:0000256" key="1">
    <source>
        <dbReference type="ARBA" id="ARBA00009129"/>
    </source>
</evidence>
<dbReference type="Pfam" id="PF05532">
    <property type="entry name" value="CsbD"/>
    <property type="match status" value="1"/>
</dbReference>
<dbReference type="InterPro" id="IPR036629">
    <property type="entry name" value="YjbJ_sf"/>
</dbReference>
<protein>
    <submittedName>
        <fullName evidence="3">CsbD family protein</fullName>
    </submittedName>
</protein>
<dbReference type="RefSeq" id="WP_261201020.1">
    <property type="nucleotide sequence ID" value="NZ_JAMXFA010000014.1"/>
</dbReference>
<comment type="similarity">
    <text evidence="1">Belongs to the UPF0337 (CsbD) family.</text>
</comment>
<accession>A0ABT2N6Y8</accession>
<dbReference type="SUPFAM" id="SSF69047">
    <property type="entry name" value="Hypothetical protein YjbJ"/>
    <property type="match status" value="1"/>
</dbReference>
<name>A0ABT2N6Y8_9CYAN</name>
<keyword evidence="4" id="KW-1185">Reference proteome</keyword>
<evidence type="ECO:0000313" key="3">
    <source>
        <dbReference type="EMBL" id="MCT7978463.1"/>
    </source>
</evidence>